<accession>A0AAN9FF89</accession>
<evidence type="ECO:0000313" key="2">
    <source>
        <dbReference type="EMBL" id="KAK7274595.1"/>
    </source>
</evidence>
<keyword evidence="1" id="KW-0175">Coiled coil</keyword>
<dbReference type="AlphaFoldDB" id="A0AAN9FF89"/>
<protein>
    <submittedName>
        <fullName evidence="2">Uncharacterized protein</fullName>
    </submittedName>
</protein>
<feature type="coiled-coil region" evidence="1">
    <location>
        <begin position="63"/>
        <end position="122"/>
    </location>
</feature>
<name>A0AAN9FF89_CROPI</name>
<dbReference type="Proteomes" id="UP001372338">
    <property type="component" value="Unassembled WGS sequence"/>
</dbReference>
<gene>
    <name evidence="2" type="ORF">RIF29_15691</name>
</gene>
<dbReference type="EMBL" id="JAYWIO010000003">
    <property type="protein sequence ID" value="KAK7274595.1"/>
    <property type="molecule type" value="Genomic_DNA"/>
</dbReference>
<proteinExistence type="predicted"/>
<comment type="caution">
    <text evidence="2">The sequence shown here is derived from an EMBL/GenBank/DDBJ whole genome shotgun (WGS) entry which is preliminary data.</text>
</comment>
<keyword evidence="3" id="KW-1185">Reference proteome</keyword>
<evidence type="ECO:0000313" key="3">
    <source>
        <dbReference type="Proteomes" id="UP001372338"/>
    </source>
</evidence>
<sequence>MNLLEMEKIVKDRDEEIRLLEKLMNCIKKEQLQDEETWKRARERDEWQKQKIEVLEKQLAQNAEEHTNMMYAAENEIEQIKEVLQNTYDFHDQCKIKFSEILRRSDEELVEARHQINFLRREYRARDRYINMVEEASEETLTRLEEAKTPLRVIFHGMIQAGLIELKEEVEILDLKEGSCIFHGSEDHSIETCTEVKMLIQKLMDSGFIQISKQIKIGDVNMVEGSTSKPKVVPVLQLFKGEPCFQRFEPSLAPIPTLFPYLNSKAVPWKYAELTQPRKDVPEISNITGLGGITRSGRVYLPQGKRDGPDSSKIKIPTVAEKEPTHEKDIERLTNEVNAVVEDHVEESGTEICWIRPRPPGFELNNWEVTEFPKIVLSLVSMSPVSL</sequence>
<organism evidence="2 3">
    <name type="scientific">Crotalaria pallida</name>
    <name type="common">Smooth rattlebox</name>
    <name type="synonym">Crotalaria striata</name>
    <dbReference type="NCBI Taxonomy" id="3830"/>
    <lineage>
        <taxon>Eukaryota</taxon>
        <taxon>Viridiplantae</taxon>
        <taxon>Streptophyta</taxon>
        <taxon>Embryophyta</taxon>
        <taxon>Tracheophyta</taxon>
        <taxon>Spermatophyta</taxon>
        <taxon>Magnoliopsida</taxon>
        <taxon>eudicotyledons</taxon>
        <taxon>Gunneridae</taxon>
        <taxon>Pentapetalae</taxon>
        <taxon>rosids</taxon>
        <taxon>fabids</taxon>
        <taxon>Fabales</taxon>
        <taxon>Fabaceae</taxon>
        <taxon>Papilionoideae</taxon>
        <taxon>50 kb inversion clade</taxon>
        <taxon>genistoids sensu lato</taxon>
        <taxon>core genistoids</taxon>
        <taxon>Crotalarieae</taxon>
        <taxon>Crotalaria</taxon>
    </lineage>
</organism>
<evidence type="ECO:0000256" key="1">
    <source>
        <dbReference type="SAM" id="Coils"/>
    </source>
</evidence>
<reference evidence="2 3" key="1">
    <citation type="submission" date="2024-01" db="EMBL/GenBank/DDBJ databases">
        <title>The genomes of 5 underutilized Papilionoideae crops provide insights into root nodulation and disease resistanc.</title>
        <authorList>
            <person name="Yuan L."/>
        </authorList>
    </citation>
    <scope>NUCLEOTIDE SEQUENCE [LARGE SCALE GENOMIC DNA]</scope>
    <source>
        <strain evidence="2">ZHUSHIDOU_FW_LH</strain>
        <tissue evidence="2">Leaf</tissue>
    </source>
</reference>
<dbReference type="PANTHER" id="PTHR32108">
    <property type="entry name" value="DNA-DIRECTED RNA POLYMERASE SUBUNIT ALPHA"/>
    <property type="match status" value="1"/>
</dbReference>
<dbReference type="PANTHER" id="PTHR32108:SF9">
    <property type="entry name" value="REVERSE TRANSCRIPTASE RNASE H-LIKE DOMAIN-CONTAINING PROTEIN"/>
    <property type="match status" value="1"/>
</dbReference>